<proteinExistence type="predicted"/>
<keyword evidence="3" id="KW-1185">Reference proteome</keyword>
<dbReference type="Proteomes" id="UP000594463">
    <property type="component" value="Chromosome"/>
</dbReference>
<sequence length="90" mass="10265">MDALKLAGLWKTRDRNGNVFLSGRLNTMNKILILPNTGKQKDEDPDYFFYIAPLKSRRSDGSGKKEGNPRDIHRNVVQDNNQKDSESDKS</sequence>
<organism evidence="2 3">
    <name type="scientific">Atribacter laminatus</name>
    <dbReference type="NCBI Taxonomy" id="2847778"/>
    <lineage>
        <taxon>Bacteria</taxon>
        <taxon>Pseudomonadati</taxon>
        <taxon>Atribacterota</taxon>
        <taxon>Atribacteria</taxon>
        <taxon>Atribacterales</taxon>
        <taxon>Atribacteraceae</taxon>
        <taxon>Atribacter</taxon>
    </lineage>
</organism>
<evidence type="ECO:0000256" key="1">
    <source>
        <dbReference type="SAM" id="MobiDB-lite"/>
    </source>
</evidence>
<dbReference type="EMBL" id="CP065383">
    <property type="protein sequence ID" value="QPM68046.1"/>
    <property type="molecule type" value="Genomic_DNA"/>
</dbReference>
<reference evidence="2 3" key="1">
    <citation type="journal article" date="2021" name="Nat. Commun.">
        <title>Isolation of a member of the candidate phylum Atribacteria reveals a unique cell membrane structure.</title>
        <authorList>
            <person name="Taiki K."/>
            <person name="Nobu M.K."/>
            <person name="Kusada H."/>
            <person name="Meng X.-Y."/>
            <person name="Hosoki N."/>
            <person name="Uematsu K."/>
            <person name="Yoshioka H."/>
            <person name="Kamagata Y."/>
            <person name="Tamaki H."/>
        </authorList>
    </citation>
    <scope>NUCLEOTIDE SEQUENCE [LARGE SCALE GENOMIC DNA]</scope>
    <source>
        <strain evidence="2 3">RT761</strain>
    </source>
</reference>
<protein>
    <submittedName>
        <fullName evidence="2">Uncharacterized protein</fullName>
    </submittedName>
</protein>
<name>A0A7T1ALD0_ATRLM</name>
<evidence type="ECO:0000313" key="3">
    <source>
        <dbReference type="Proteomes" id="UP000594463"/>
    </source>
</evidence>
<gene>
    <name evidence="2" type="ORF">RT761_01260</name>
</gene>
<dbReference type="RefSeq" id="WP_218113208.1">
    <property type="nucleotide sequence ID" value="NZ_CP065383.1"/>
</dbReference>
<dbReference type="AlphaFoldDB" id="A0A7T1ALD0"/>
<evidence type="ECO:0000313" key="2">
    <source>
        <dbReference type="EMBL" id="QPM68046.1"/>
    </source>
</evidence>
<feature type="region of interest" description="Disordered" evidence="1">
    <location>
        <begin position="57"/>
        <end position="90"/>
    </location>
</feature>
<dbReference type="KEGG" id="alam:RT761_01260"/>
<accession>A0A7T1ALD0</accession>